<dbReference type="HOGENOM" id="CLU_147945_1_0_2"/>
<dbReference type="STRING" id="1459636.NTE_02323"/>
<feature type="domain" description="Bacterial Pleckstrin homology" evidence="1">
    <location>
        <begin position="27"/>
        <end position="94"/>
    </location>
</feature>
<dbReference type="GeneID" id="41598039"/>
<organism evidence="2 3">
    <name type="scientific">Candidatus Nitrososphaera evergladensis SR1</name>
    <dbReference type="NCBI Taxonomy" id="1459636"/>
    <lineage>
        <taxon>Archaea</taxon>
        <taxon>Nitrososphaerota</taxon>
        <taxon>Nitrososphaeria</taxon>
        <taxon>Nitrososphaerales</taxon>
        <taxon>Nitrososphaeraceae</taxon>
        <taxon>Nitrososphaera</taxon>
    </lineage>
</organism>
<sequence length="117" mass="13001">MVSVTVRVEEDMLVIEPAGRLSKFASLARNVEVPLACIKEVSIERAEIKGLKTGGTALPPHFAGRFYDFKTGRIFYALSDRDKCVTLRLEGAKYDEIIVQVDDKERVAEMVKRAVAG</sequence>
<keyword evidence="3" id="KW-1185">Reference proteome</keyword>
<accession>A0A075MS59</accession>
<evidence type="ECO:0000259" key="1">
    <source>
        <dbReference type="Pfam" id="PF10882"/>
    </source>
</evidence>
<proteinExistence type="predicted"/>
<evidence type="ECO:0000313" key="3">
    <source>
        <dbReference type="Proteomes" id="UP000028194"/>
    </source>
</evidence>
<name>A0A075MS59_9ARCH</name>
<dbReference type="KEGG" id="nev:NTE_02323"/>
<reference evidence="2 3" key="1">
    <citation type="journal article" date="2014" name="PLoS ONE">
        <title>Genome Sequence of Candidatus Nitrososphaera evergladensis from Group I.1b Enriched from Everglades Soil Reveals Novel Genomic Features of the Ammonia-Oxidizing Archaea.</title>
        <authorList>
            <person name="Zhalnina K.V."/>
            <person name="Dias R."/>
            <person name="Leonard M.T."/>
            <person name="Dorr de Quadros P."/>
            <person name="Camargo F.A."/>
            <person name="Drew J.C."/>
            <person name="Farmerie W.G."/>
            <person name="Daroub S.H."/>
            <person name="Triplett E.W."/>
        </authorList>
    </citation>
    <scope>NUCLEOTIDE SEQUENCE [LARGE SCALE GENOMIC DNA]</scope>
    <source>
        <strain evidence="2 3">SR1</strain>
    </source>
</reference>
<dbReference type="Pfam" id="PF10882">
    <property type="entry name" value="bPH_5"/>
    <property type="match status" value="1"/>
</dbReference>
<dbReference type="RefSeq" id="WP_148700957.1">
    <property type="nucleotide sequence ID" value="NZ_CP007174.1"/>
</dbReference>
<protein>
    <recommendedName>
        <fullName evidence="1">Bacterial Pleckstrin homology domain-containing protein</fullName>
    </recommendedName>
</protein>
<dbReference type="EMBL" id="CP007174">
    <property type="protein sequence ID" value="AIF84376.1"/>
    <property type="molecule type" value="Genomic_DNA"/>
</dbReference>
<dbReference type="OrthoDB" id="378737at2157"/>
<dbReference type="Proteomes" id="UP000028194">
    <property type="component" value="Chromosome"/>
</dbReference>
<dbReference type="InterPro" id="IPR027783">
    <property type="entry name" value="Bacterial_PH-related"/>
</dbReference>
<gene>
    <name evidence="2" type="ORF">NTE_02323</name>
</gene>
<dbReference type="AlphaFoldDB" id="A0A075MS59"/>
<evidence type="ECO:0000313" key="2">
    <source>
        <dbReference type="EMBL" id="AIF84376.1"/>
    </source>
</evidence>